<proteinExistence type="predicted"/>
<feature type="compositionally biased region" description="Polar residues" evidence="1">
    <location>
        <begin position="23"/>
        <end position="32"/>
    </location>
</feature>
<dbReference type="AlphaFoldDB" id="A0A8X6M4L4"/>
<gene>
    <name evidence="2" type="ORF">TNCT_81381</name>
</gene>
<name>A0A8X6M4L4_TRICU</name>
<protein>
    <submittedName>
        <fullName evidence="2">Uncharacterized protein</fullName>
    </submittedName>
</protein>
<dbReference type="Proteomes" id="UP000887116">
    <property type="component" value="Unassembled WGS sequence"/>
</dbReference>
<feature type="compositionally biased region" description="Polar residues" evidence="1">
    <location>
        <begin position="70"/>
        <end position="82"/>
    </location>
</feature>
<comment type="caution">
    <text evidence="2">The sequence shown here is derived from an EMBL/GenBank/DDBJ whole genome shotgun (WGS) entry which is preliminary data.</text>
</comment>
<accession>A0A8X6M4L4</accession>
<evidence type="ECO:0000313" key="2">
    <source>
        <dbReference type="EMBL" id="GFR31747.1"/>
    </source>
</evidence>
<feature type="region of interest" description="Disordered" evidence="1">
    <location>
        <begin position="1"/>
        <end position="106"/>
    </location>
</feature>
<evidence type="ECO:0000256" key="1">
    <source>
        <dbReference type="SAM" id="MobiDB-lite"/>
    </source>
</evidence>
<keyword evidence="3" id="KW-1185">Reference proteome</keyword>
<feature type="compositionally biased region" description="Basic and acidic residues" evidence="1">
    <location>
        <begin position="88"/>
        <end position="100"/>
    </location>
</feature>
<dbReference type="EMBL" id="BMAO01019630">
    <property type="protein sequence ID" value="GFR31747.1"/>
    <property type="molecule type" value="Genomic_DNA"/>
</dbReference>
<organism evidence="2 3">
    <name type="scientific">Trichonephila clavata</name>
    <name type="common">Joro spider</name>
    <name type="synonym">Nephila clavata</name>
    <dbReference type="NCBI Taxonomy" id="2740835"/>
    <lineage>
        <taxon>Eukaryota</taxon>
        <taxon>Metazoa</taxon>
        <taxon>Ecdysozoa</taxon>
        <taxon>Arthropoda</taxon>
        <taxon>Chelicerata</taxon>
        <taxon>Arachnida</taxon>
        <taxon>Araneae</taxon>
        <taxon>Araneomorphae</taxon>
        <taxon>Entelegynae</taxon>
        <taxon>Araneoidea</taxon>
        <taxon>Nephilidae</taxon>
        <taxon>Trichonephila</taxon>
    </lineage>
</organism>
<sequence>MSRGRKRGKPTPGTKDFVAQVARDSSSLQPSKASRRHSNKQNDKKDLQGGNNNTDKRKLTPGSKEFVAQVAQNSSSLQPSNASRRHPKTQDDERAYREGQKSFPPF</sequence>
<evidence type="ECO:0000313" key="3">
    <source>
        <dbReference type="Proteomes" id="UP000887116"/>
    </source>
</evidence>
<reference evidence="2" key="1">
    <citation type="submission" date="2020-07" db="EMBL/GenBank/DDBJ databases">
        <title>Multicomponent nature underlies the extraordinary mechanical properties of spider dragline silk.</title>
        <authorList>
            <person name="Kono N."/>
            <person name="Nakamura H."/>
            <person name="Mori M."/>
            <person name="Yoshida Y."/>
            <person name="Ohtoshi R."/>
            <person name="Malay A.D."/>
            <person name="Moran D.A.P."/>
            <person name="Tomita M."/>
            <person name="Numata K."/>
            <person name="Arakawa K."/>
        </authorList>
    </citation>
    <scope>NUCLEOTIDE SEQUENCE</scope>
</reference>